<evidence type="ECO:0000256" key="1">
    <source>
        <dbReference type="ARBA" id="ARBA00004141"/>
    </source>
</evidence>
<dbReference type="Proteomes" id="UP000076761">
    <property type="component" value="Unassembled WGS sequence"/>
</dbReference>
<feature type="transmembrane region" description="Helical" evidence="5">
    <location>
        <begin position="238"/>
        <end position="263"/>
    </location>
</feature>
<evidence type="ECO:0000256" key="3">
    <source>
        <dbReference type="ARBA" id="ARBA00022989"/>
    </source>
</evidence>
<dbReference type="EMBL" id="KV425575">
    <property type="protein sequence ID" value="KZT24795.1"/>
    <property type="molecule type" value="Genomic_DNA"/>
</dbReference>
<dbReference type="PANTHER" id="PTHR34292">
    <property type="entry name" value="OUTER SPORE WALL PROTEIN LDS1"/>
    <property type="match status" value="1"/>
</dbReference>
<dbReference type="InterPro" id="IPR052786">
    <property type="entry name" value="Spore_wall_assembly"/>
</dbReference>
<protein>
    <recommendedName>
        <fullName evidence="8">Outer spore wall protein RRT8</fullName>
    </recommendedName>
</protein>
<keyword evidence="4 5" id="KW-0472">Membrane</keyword>
<evidence type="ECO:0000313" key="6">
    <source>
        <dbReference type="EMBL" id="KZT24795.1"/>
    </source>
</evidence>
<keyword evidence="2 5" id="KW-0812">Transmembrane</keyword>
<evidence type="ECO:0000256" key="2">
    <source>
        <dbReference type="ARBA" id="ARBA00022692"/>
    </source>
</evidence>
<evidence type="ECO:0000313" key="7">
    <source>
        <dbReference type="Proteomes" id="UP000076761"/>
    </source>
</evidence>
<dbReference type="InterPro" id="IPR059112">
    <property type="entry name" value="CysZ/EI24"/>
</dbReference>
<feature type="transmembrane region" description="Helical" evidence="5">
    <location>
        <begin position="84"/>
        <end position="111"/>
    </location>
</feature>
<organism evidence="6 7">
    <name type="scientific">Neolentinus lepideus HHB14362 ss-1</name>
    <dbReference type="NCBI Taxonomy" id="1314782"/>
    <lineage>
        <taxon>Eukaryota</taxon>
        <taxon>Fungi</taxon>
        <taxon>Dikarya</taxon>
        <taxon>Basidiomycota</taxon>
        <taxon>Agaricomycotina</taxon>
        <taxon>Agaricomycetes</taxon>
        <taxon>Gloeophyllales</taxon>
        <taxon>Gloeophyllaceae</taxon>
        <taxon>Neolentinus</taxon>
    </lineage>
</organism>
<dbReference type="InParanoid" id="A0A165S889"/>
<name>A0A165S889_9AGAM</name>
<feature type="transmembrane region" description="Helical" evidence="5">
    <location>
        <begin position="57"/>
        <end position="78"/>
    </location>
</feature>
<evidence type="ECO:0000256" key="4">
    <source>
        <dbReference type="ARBA" id="ARBA00023136"/>
    </source>
</evidence>
<keyword evidence="7" id="KW-1185">Reference proteome</keyword>
<dbReference type="AlphaFoldDB" id="A0A165S889"/>
<proteinExistence type="predicted"/>
<evidence type="ECO:0008006" key="8">
    <source>
        <dbReference type="Google" id="ProtNLM"/>
    </source>
</evidence>
<reference evidence="6 7" key="1">
    <citation type="journal article" date="2016" name="Mol. Biol. Evol.">
        <title>Comparative Genomics of Early-Diverging Mushroom-Forming Fungi Provides Insights into the Origins of Lignocellulose Decay Capabilities.</title>
        <authorList>
            <person name="Nagy L.G."/>
            <person name="Riley R."/>
            <person name="Tritt A."/>
            <person name="Adam C."/>
            <person name="Daum C."/>
            <person name="Floudas D."/>
            <person name="Sun H."/>
            <person name="Yadav J.S."/>
            <person name="Pangilinan J."/>
            <person name="Larsson K.H."/>
            <person name="Matsuura K."/>
            <person name="Barry K."/>
            <person name="Labutti K."/>
            <person name="Kuo R."/>
            <person name="Ohm R.A."/>
            <person name="Bhattacharya S.S."/>
            <person name="Shirouzu T."/>
            <person name="Yoshinaga Y."/>
            <person name="Martin F.M."/>
            <person name="Grigoriev I.V."/>
            <person name="Hibbett D.S."/>
        </authorList>
    </citation>
    <scope>NUCLEOTIDE SEQUENCE [LARGE SCALE GENOMIC DNA]</scope>
    <source>
        <strain evidence="6 7">HHB14362 ss-1</strain>
    </source>
</reference>
<sequence>MPTDAHHPTLTQQLQDRAKELGTYAFQAVSSFSWLWPFRGIFFAVTNPGLVTSVRPALVKSLFFSSAIFLALLIFTYFPQMAILVIITGPLAPLFALILIGAESLLILTFLAKPLFLEPALTHVFDATLIARGQRELVVHGKMRIGGGSSSSGKGVGKALVRPLQGFTPSGIIKYALSLPLNFVPAVGTALFILYNGSREGAGWHARYFQLKGLSKQQRQAFIDSHQPEYTAFGAATLLLNLVPLVGLVFSFTNTIGAALWAADVEAKENLIGNEGESMKDR</sequence>
<evidence type="ECO:0000256" key="5">
    <source>
        <dbReference type="SAM" id="Phobius"/>
    </source>
</evidence>
<dbReference type="PANTHER" id="PTHR34292:SF2">
    <property type="entry name" value="OUTER SPORE WALL PROTEIN LDS1"/>
    <property type="match status" value="1"/>
</dbReference>
<feature type="transmembrane region" description="Helical" evidence="5">
    <location>
        <begin position="172"/>
        <end position="195"/>
    </location>
</feature>
<dbReference type="Pfam" id="PF07264">
    <property type="entry name" value="EI24"/>
    <property type="match status" value="1"/>
</dbReference>
<dbReference type="STRING" id="1314782.A0A165S889"/>
<dbReference type="OrthoDB" id="2107885at2759"/>
<comment type="subcellular location">
    <subcellularLocation>
        <location evidence="1">Membrane</location>
        <topology evidence="1">Multi-pass membrane protein</topology>
    </subcellularLocation>
</comment>
<keyword evidence="3 5" id="KW-1133">Transmembrane helix</keyword>
<feature type="transmembrane region" description="Helical" evidence="5">
    <location>
        <begin position="24"/>
        <end position="45"/>
    </location>
</feature>
<gene>
    <name evidence="6" type="ORF">NEOLEDRAFT_1134439</name>
</gene>
<accession>A0A165S889</accession>